<protein>
    <recommendedName>
        <fullName evidence="2">TORTIFOLIA1/SINE1-2 N-terminal domain-containing protein</fullName>
    </recommendedName>
</protein>
<dbReference type="InterPro" id="IPR016024">
    <property type="entry name" value="ARM-type_fold"/>
</dbReference>
<dbReference type="PANTHER" id="PTHR31355:SF8">
    <property type="entry name" value="TORTIFOLIA1-LIKE PROTEIN 3"/>
    <property type="match status" value="1"/>
</dbReference>
<dbReference type="InterPro" id="IPR057600">
    <property type="entry name" value="TORTIFOLIA1/SINE1-2_N"/>
</dbReference>
<name>A0A9Q1L1I0_9CARY</name>
<evidence type="ECO:0000259" key="2">
    <source>
        <dbReference type="Pfam" id="PF24714"/>
    </source>
</evidence>
<proteinExistence type="predicted"/>
<dbReference type="Gene3D" id="1.25.10.10">
    <property type="entry name" value="Leucine-rich Repeat Variant"/>
    <property type="match status" value="1"/>
</dbReference>
<evidence type="ECO:0000256" key="1">
    <source>
        <dbReference type="SAM" id="MobiDB-lite"/>
    </source>
</evidence>
<dbReference type="SUPFAM" id="SSF48371">
    <property type="entry name" value="ARM repeat"/>
    <property type="match status" value="1"/>
</dbReference>
<comment type="caution">
    <text evidence="3">The sequence shown here is derived from an EMBL/GenBank/DDBJ whole genome shotgun (WGS) entry which is preliminary data.</text>
</comment>
<organism evidence="3 4">
    <name type="scientific">Carnegiea gigantea</name>
    <dbReference type="NCBI Taxonomy" id="171969"/>
    <lineage>
        <taxon>Eukaryota</taxon>
        <taxon>Viridiplantae</taxon>
        <taxon>Streptophyta</taxon>
        <taxon>Embryophyta</taxon>
        <taxon>Tracheophyta</taxon>
        <taxon>Spermatophyta</taxon>
        <taxon>Magnoliopsida</taxon>
        <taxon>eudicotyledons</taxon>
        <taxon>Gunneridae</taxon>
        <taxon>Pentapetalae</taxon>
        <taxon>Caryophyllales</taxon>
        <taxon>Cactineae</taxon>
        <taxon>Cactaceae</taxon>
        <taxon>Cactoideae</taxon>
        <taxon>Echinocereeae</taxon>
        <taxon>Carnegiea</taxon>
    </lineage>
</organism>
<reference evidence="3" key="1">
    <citation type="submission" date="2022-04" db="EMBL/GenBank/DDBJ databases">
        <title>Carnegiea gigantea Genome sequencing and assembly v2.</title>
        <authorList>
            <person name="Copetti D."/>
            <person name="Sanderson M.J."/>
            <person name="Burquez A."/>
            <person name="Wojciechowski M.F."/>
        </authorList>
    </citation>
    <scope>NUCLEOTIDE SEQUENCE</scope>
    <source>
        <strain evidence="3">SGP5-SGP5p</strain>
        <tissue evidence="3">Aerial part</tissue>
    </source>
</reference>
<feature type="compositionally biased region" description="Polar residues" evidence="1">
    <location>
        <begin position="314"/>
        <end position="326"/>
    </location>
</feature>
<evidence type="ECO:0000313" key="4">
    <source>
        <dbReference type="Proteomes" id="UP001153076"/>
    </source>
</evidence>
<dbReference type="GO" id="GO:0008017">
    <property type="term" value="F:microtubule binding"/>
    <property type="evidence" value="ECO:0007669"/>
    <property type="project" value="InterPro"/>
</dbReference>
<gene>
    <name evidence="3" type="ORF">Cgig2_006192</name>
</gene>
<feature type="region of interest" description="Disordered" evidence="1">
    <location>
        <begin position="284"/>
        <end position="358"/>
    </location>
</feature>
<feature type="compositionally biased region" description="Polar residues" evidence="1">
    <location>
        <begin position="336"/>
        <end position="350"/>
    </location>
</feature>
<dbReference type="PANTHER" id="PTHR31355">
    <property type="entry name" value="MICROTUBULE-ASSOCIATED PROTEIN TORTIFOLIA1"/>
    <property type="match status" value="1"/>
</dbReference>
<dbReference type="Pfam" id="PF24714">
    <property type="entry name" value="TOR1L1_N"/>
    <property type="match status" value="1"/>
</dbReference>
<dbReference type="EMBL" id="JAKOGI010000005">
    <property type="protein sequence ID" value="KAJ8452387.1"/>
    <property type="molecule type" value="Genomic_DNA"/>
</dbReference>
<dbReference type="GO" id="GO:0005874">
    <property type="term" value="C:microtubule"/>
    <property type="evidence" value="ECO:0007669"/>
    <property type="project" value="InterPro"/>
</dbReference>
<sequence>MARSSATSRDLRHRVLTCVTKLSDRDTHTAAVAELESIIPTLTADTFSLFISSLSSTSTADRAAVRSASLRLLASLSSSHRHSLSPHLPKLVAAVVRRLRDPDSAVRSAAAAATGAFVANITNAASFSSILRPLADSLSTEQDLSAQSAAALCLAAAVDASPEIDAVQIVKLMPKWMKLLKCDAFKAKSALLVLIQSAMRVCEIANSNLLRDLVSCLVEFLKSEDWQARKAAAEALKDIAIVERDSLSELKSPCLKTFEARKFDKVKAAREAMTQMVEAWKEIPDVFDDGSPPPHSQASSKENASDGRYPARSRISSVVDSNTPQTRQKHVPLRRSSPSDSALKTTATNRRAQDVIAKKSSSLSVRKLDYEKHPSNNVDATDFHHSSVTPLHEDSLVEDDEGILQRADVRTSKTEMRRGLFSKHPGRVVPYSGDGYEATVVVSNASTNTCGHRKDCEDLSLIRKQLVQIENQQSSLMDLLQKFIGSSQDGMRTLETRVHGLEQALDDISYDLAVSTARMSVIEPTRTSCCALPGSDFLSSKFWRRQEARGSTSRFSFSGSTPSVSAMCNIADKNPASNAYKLENRKFRLRSAGGVIVNPLAQIHGDSRKVSEASSSRMLKSVHGAA</sequence>
<dbReference type="OrthoDB" id="1904066at2759"/>
<feature type="domain" description="TORTIFOLIA1/SINE1-2 N-terminal" evidence="2">
    <location>
        <begin position="10"/>
        <end position="282"/>
    </location>
</feature>
<keyword evidence="4" id="KW-1185">Reference proteome</keyword>
<evidence type="ECO:0000313" key="3">
    <source>
        <dbReference type="EMBL" id="KAJ8452387.1"/>
    </source>
</evidence>
<dbReference type="InterPro" id="IPR011989">
    <property type="entry name" value="ARM-like"/>
</dbReference>
<dbReference type="InterPro" id="IPR033337">
    <property type="entry name" value="TORTIFOLIA1/SINE1-2"/>
</dbReference>
<dbReference type="AlphaFoldDB" id="A0A9Q1L1I0"/>
<dbReference type="FunFam" id="1.25.10.10:FF:000549">
    <property type="entry name" value="ARM repeat superfamily protein"/>
    <property type="match status" value="1"/>
</dbReference>
<dbReference type="Proteomes" id="UP001153076">
    <property type="component" value="Unassembled WGS sequence"/>
</dbReference>
<accession>A0A9Q1L1I0</accession>